<evidence type="ECO:0000313" key="2">
    <source>
        <dbReference type="EMBL" id="URI08368.1"/>
    </source>
</evidence>
<keyword evidence="3" id="KW-1185">Reference proteome</keyword>
<gene>
    <name evidence="2" type="ORF">MW290_04540</name>
</gene>
<protein>
    <recommendedName>
        <fullName evidence="1">DUF7673 domain-containing protein</fullName>
    </recommendedName>
</protein>
<dbReference type="EMBL" id="CP097635">
    <property type="protein sequence ID" value="URI08368.1"/>
    <property type="molecule type" value="Genomic_DNA"/>
</dbReference>
<evidence type="ECO:0000313" key="3">
    <source>
        <dbReference type="Proteomes" id="UP001056201"/>
    </source>
</evidence>
<name>A0ABY4S5U9_AQUTE</name>
<proteinExistence type="predicted"/>
<feature type="domain" description="DUF7673" evidence="1">
    <location>
        <begin position="19"/>
        <end position="101"/>
    </location>
</feature>
<organism evidence="2 3">
    <name type="scientific">Aquincola tertiaricarbonis</name>
    <dbReference type="NCBI Taxonomy" id="391953"/>
    <lineage>
        <taxon>Bacteria</taxon>
        <taxon>Pseudomonadati</taxon>
        <taxon>Pseudomonadota</taxon>
        <taxon>Betaproteobacteria</taxon>
        <taxon>Burkholderiales</taxon>
        <taxon>Sphaerotilaceae</taxon>
        <taxon>Aquincola</taxon>
    </lineage>
</organism>
<dbReference type="Pfam" id="PF24720">
    <property type="entry name" value="DUF7673"/>
    <property type="match status" value="1"/>
</dbReference>
<sequence>MLAAAAEAPPPAITSEEVAALERLLAHARRDSGQSRVVADFLLAWWNTGSCGAFDLTSLWALDTDIVADMTTVFGLIGRVHRYPDSLGYEAEFKAIVRTWRPELGD</sequence>
<evidence type="ECO:0000259" key="1">
    <source>
        <dbReference type="Pfam" id="PF24720"/>
    </source>
</evidence>
<accession>A0ABY4S5U9</accession>
<reference evidence="2" key="1">
    <citation type="submission" date="2022-05" db="EMBL/GenBank/DDBJ databases">
        <title>An RpoN-dependent PEP-CTERM gene is involved in floc formation of an Aquincola tertiaricarbonis strain.</title>
        <authorList>
            <person name="Qiu D."/>
            <person name="Xia M."/>
        </authorList>
    </citation>
    <scope>NUCLEOTIDE SEQUENCE</scope>
    <source>
        <strain evidence="2">RN12</strain>
    </source>
</reference>
<dbReference type="Proteomes" id="UP001056201">
    <property type="component" value="Chromosome 1"/>
</dbReference>
<dbReference type="InterPro" id="IPR056090">
    <property type="entry name" value="DUF7673"/>
</dbReference>
<dbReference type="RefSeq" id="WP_250196591.1">
    <property type="nucleotide sequence ID" value="NZ_CP097635.1"/>
</dbReference>